<dbReference type="PANTHER" id="PTHR34139:SF1">
    <property type="entry name" value="RNASE MJ1380-RELATED"/>
    <property type="match status" value="1"/>
</dbReference>
<dbReference type="EMBL" id="AUZY01003684">
    <property type="protein sequence ID" value="EQD67810.1"/>
    <property type="molecule type" value="Genomic_DNA"/>
</dbReference>
<dbReference type="GO" id="GO:0016787">
    <property type="term" value="F:hydrolase activity"/>
    <property type="evidence" value="ECO:0007669"/>
    <property type="project" value="UniProtKB-KW"/>
</dbReference>
<protein>
    <submittedName>
        <fullName evidence="6">Protein containing DUF86</fullName>
    </submittedName>
</protein>
<reference evidence="6" key="1">
    <citation type="submission" date="2013-08" db="EMBL/GenBank/DDBJ databases">
        <authorList>
            <person name="Mendez C."/>
            <person name="Richter M."/>
            <person name="Ferrer M."/>
            <person name="Sanchez J."/>
        </authorList>
    </citation>
    <scope>NUCLEOTIDE SEQUENCE</scope>
</reference>
<keyword evidence="3" id="KW-0540">Nuclease</keyword>
<keyword evidence="2" id="KW-1277">Toxin-antitoxin system</keyword>
<dbReference type="InterPro" id="IPR008201">
    <property type="entry name" value="HepT-like"/>
</dbReference>
<comment type="caution">
    <text evidence="6">The sequence shown here is derived from an EMBL/GenBank/DDBJ whole genome shotgun (WGS) entry which is preliminary data.</text>
</comment>
<organism evidence="6">
    <name type="scientific">mine drainage metagenome</name>
    <dbReference type="NCBI Taxonomy" id="410659"/>
    <lineage>
        <taxon>unclassified sequences</taxon>
        <taxon>metagenomes</taxon>
        <taxon>ecological metagenomes</taxon>
    </lineage>
</organism>
<evidence type="ECO:0000256" key="1">
    <source>
        <dbReference type="ARBA" id="ARBA00022553"/>
    </source>
</evidence>
<dbReference type="Pfam" id="PF01934">
    <property type="entry name" value="HepT-like"/>
    <property type="match status" value="1"/>
</dbReference>
<dbReference type="SUPFAM" id="SSF81593">
    <property type="entry name" value="Nucleotidyltransferase substrate binding subunit/domain"/>
    <property type="match status" value="1"/>
</dbReference>
<dbReference type="GO" id="GO:0110001">
    <property type="term" value="C:toxin-antitoxin complex"/>
    <property type="evidence" value="ECO:0007669"/>
    <property type="project" value="InterPro"/>
</dbReference>
<dbReference type="PANTHER" id="PTHR34139">
    <property type="entry name" value="UPF0331 PROTEIN MJ0127"/>
    <property type="match status" value="1"/>
</dbReference>
<evidence type="ECO:0000256" key="3">
    <source>
        <dbReference type="ARBA" id="ARBA00022722"/>
    </source>
</evidence>
<gene>
    <name evidence="6" type="ORF">B1B_05801</name>
</gene>
<proteinExistence type="predicted"/>
<keyword evidence="1" id="KW-0597">Phosphoprotein</keyword>
<accession>T1CJC8</accession>
<reference evidence="6" key="2">
    <citation type="journal article" date="2014" name="ISME J.">
        <title>Microbial stratification in low pH oxic and suboxic macroscopic growths along an acid mine drainage.</title>
        <authorList>
            <person name="Mendez-Garcia C."/>
            <person name="Mesa V."/>
            <person name="Sprenger R.R."/>
            <person name="Richter M."/>
            <person name="Diez M.S."/>
            <person name="Solano J."/>
            <person name="Bargiela R."/>
            <person name="Golyshina O.V."/>
            <person name="Manteca A."/>
            <person name="Ramos J.L."/>
            <person name="Gallego J.R."/>
            <person name="Llorente I."/>
            <person name="Martins Dos Santos V.A."/>
            <person name="Jensen O.N."/>
            <person name="Pelaez A.I."/>
            <person name="Sanchez J."/>
            <person name="Ferrer M."/>
        </authorList>
    </citation>
    <scope>NUCLEOTIDE SEQUENCE</scope>
</reference>
<dbReference type="AlphaFoldDB" id="T1CJC8"/>
<sequence>MLREASAAERYAARGKASFFDIRYPEIRDAAELRILHFAETATKLGRAFRNANPLVPWVELNRLRNDLVHEYPEVKAERVWRFVSDDLPGLVVKLRRVRYPVEPK</sequence>
<dbReference type="InterPro" id="IPR051813">
    <property type="entry name" value="HepT_RNase_toxin"/>
</dbReference>
<dbReference type="GO" id="GO:0004540">
    <property type="term" value="F:RNA nuclease activity"/>
    <property type="evidence" value="ECO:0007669"/>
    <property type="project" value="InterPro"/>
</dbReference>
<name>T1CJC8_9ZZZZ</name>
<dbReference type="GO" id="GO:0000166">
    <property type="term" value="F:nucleotide binding"/>
    <property type="evidence" value="ECO:0007669"/>
    <property type="project" value="UniProtKB-KW"/>
</dbReference>
<evidence type="ECO:0000256" key="5">
    <source>
        <dbReference type="ARBA" id="ARBA00022801"/>
    </source>
</evidence>
<keyword evidence="5" id="KW-0378">Hydrolase</keyword>
<evidence type="ECO:0000313" key="6">
    <source>
        <dbReference type="EMBL" id="EQD67810.1"/>
    </source>
</evidence>
<keyword evidence="4" id="KW-0547">Nucleotide-binding</keyword>
<evidence type="ECO:0000256" key="4">
    <source>
        <dbReference type="ARBA" id="ARBA00022741"/>
    </source>
</evidence>
<evidence type="ECO:0000256" key="2">
    <source>
        <dbReference type="ARBA" id="ARBA00022649"/>
    </source>
</evidence>